<name>A0AAD9RNZ9_9HYME</name>
<reference evidence="2" key="2">
    <citation type="journal article" date="2023" name="Commun. Biol.">
        <title>Intrasexual cuticular hydrocarbon dimorphism in a wasp sheds light on hydrocarbon biosynthesis genes in Hymenoptera.</title>
        <authorList>
            <person name="Moris V.C."/>
            <person name="Podsiadlowski L."/>
            <person name="Martin S."/>
            <person name="Oeyen J.P."/>
            <person name="Donath A."/>
            <person name="Petersen M."/>
            <person name="Wilbrandt J."/>
            <person name="Misof B."/>
            <person name="Liedtke D."/>
            <person name="Thamm M."/>
            <person name="Scheiner R."/>
            <person name="Schmitt T."/>
            <person name="Niehuis O."/>
        </authorList>
    </citation>
    <scope>NUCLEOTIDE SEQUENCE</scope>
    <source>
        <strain evidence="2">GBR_01_08_01A</strain>
    </source>
</reference>
<gene>
    <name evidence="2" type="ORF">KPH14_009266</name>
</gene>
<comment type="caution">
    <text evidence="2">The sequence shown here is derived from an EMBL/GenBank/DDBJ whole genome shotgun (WGS) entry which is preliminary data.</text>
</comment>
<keyword evidence="1" id="KW-0732">Signal</keyword>
<evidence type="ECO:0000256" key="1">
    <source>
        <dbReference type="SAM" id="SignalP"/>
    </source>
</evidence>
<evidence type="ECO:0008006" key="4">
    <source>
        <dbReference type="Google" id="ProtNLM"/>
    </source>
</evidence>
<sequence>MKYWILLCIFSLLLHFSMQDVKFENCSKNITLLGETMDDCLLVKCNTVGNSTKVEMKICDVIVCDQGKQTGYHEGDGFATFPDCCSYPICAE</sequence>
<evidence type="ECO:0000313" key="2">
    <source>
        <dbReference type="EMBL" id="KAK2583252.1"/>
    </source>
</evidence>
<organism evidence="2 3">
    <name type="scientific">Odynerus spinipes</name>
    <dbReference type="NCBI Taxonomy" id="1348599"/>
    <lineage>
        <taxon>Eukaryota</taxon>
        <taxon>Metazoa</taxon>
        <taxon>Ecdysozoa</taxon>
        <taxon>Arthropoda</taxon>
        <taxon>Hexapoda</taxon>
        <taxon>Insecta</taxon>
        <taxon>Pterygota</taxon>
        <taxon>Neoptera</taxon>
        <taxon>Endopterygota</taxon>
        <taxon>Hymenoptera</taxon>
        <taxon>Apocrita</taxon>
        <taxon>Aculeata</taxon>
        <taxon>Vespoidea</taxon>
        <taxon>Vespidae</taxon>
        <taxon>Eumeninae</taxon>
        <taxon>Odynerus</taxon>
    </lineage>
</organism>
<dbReference type="EMBL" id="JAIFRP010000030">
    <property type="protein sequence ID" value="KAK2583252.1"/>
    <property type="molecule type" value="Genomic_DNA"/>
</dbReference>
<feature type="signal peptide" evidence="1">
    <location>
        <begin position="1"/>
        <end position="19"/>
    </location>
</feature>
<dbReference type="Proteomes" id="UP001258017">
    <property type="component" value="Unassembled WGS sequence"/>
</dbReference>
<keyword evidence="3" id="KW-1185">Reference proteome</keyword>
<protein>
    <recommendedName>
        <fullName evidence="4">Venom protein</fullName>
    </recommendedName>
</protein>
<reference evidence="2" key="1">
    <citation type="submission" date="2021-08" db="EMBL/GenBank/DDBJ databases">
        <authorList>
            <person name="Misof B."/>
            <person name="Oliver O."/>
            <person name="Podsiadlowski L."/>
            <person name="Donath A."/>
            <person name="Peters R."/>
            <person name="Mayer C."/>
            <person name="Rust J."/>
            <person name="Gunkel S."/>
            <person name="Lesny P."/>
            <person name="Martin S."/>
            <person name="Oeyen J.P."/>
            <person name="Petersen M."/>
            <person name="Panagiotis P."/>
            <person name="Wilbrandt J."/>
            <person name="Tanja T."/>
        </authorList>
    </citation>
    <scope>NUCLEOTIDE SEQUENCE</scope>
    <source>
        <strain evidence="2">GBR_01_08_01A</strain>
        <tissue evidence="2">Thorax + abdomen</tissue>
    </source>
</reference>
<feature type="chain" id="PRO_5042274060" description="Venom protein" evidence="1">
    <location>
        <begin position="20"/>
        <end position="92"/>
    </location>
</feature>
<accession>A0AAD9RNZ9</accession>
<proteinExistence type="predicted"/>
<evidence type="ECO:0000313" key="3">
    <source>
        <dbReference type="Proteomes" id="UP001258017"/>
    </source>
</evidence>
<dbReference type="AlphaFoldDB" id="A0AAD9RNZ9"/>